<organism evidence="10 11">
    <name type="scientific">Achromobacter mucicolens</name>
    <dbReference type="NCBI Taxonomy" id="1389922"/>
    <lineage>
        <taxon>Bacteria</taxon>
        <taxon>Pseudomonadati</taxon>
        <taxon>Pseudomonadota</taxon>
        <taxon>Betaproteobacteria</taxon>
        <taxon>Burkholderiales</taxon>
        <taxon>Alcaligenaceae</taxon>
        <taxon>Achromobacter</taxon>
    </lineage>
</organism>
<evidence type="ECO:0000313" key="11">
    <source>
        <dbReference type="Proteomes" id="UP001158644"/>
    </source>
</evidence>
<sequence length="502" mass="53591">MQAPISSIHCLQRLWRRAGLVLAASVLAGCASTGGLHTQSSISSANGLAVSASLQGSPVSPAAWPTQAWWESFGDAQLNQLVQAALAEQPSLRAAAARVRQADALASVAGAPLSPQGNLSGRATRQRFSEHSTTPQPLAGAWDWTADLQAGVGYEIDFWGKNRAALDAALQRAQAAEVDLHAAELMLTTSLVRAYLKLDAAYQLRDLAEETLRQRETTLTLTQRRVDAQLDSRLDMTQAEAALPATRERIAALNEQIALTRNQVAALVGRGPDAGIQLGRPALRGRFAEAIPTTVPAELIGRRPDVVAQRWRAEAAGAEIKAARAQFYPNVSLTAFAGLQSLGLSDLLNAGSRVLGIGPAVSLPVFDGGRLRGNLGARQAEYDAAVEQYNGTLVTALHDVVDQLVSLRWQAERSAQQREALRLTQQAYDMASARYRSGVGSYLQVLSAEGQVLQQKQLLIELDTRNRTLHLDLIRALGGGYLPGASETPATADLGAVTQTRS</sequence>
<gene>
    <name evidence="10" type="ORF">N5C72_01515</name>
</gene>
<dbReference type="Gene3D" id="2.20.200.10">
    <property type="entry name" value="Outer membrane efflux proteins (OEP)"/>
    <property type="match status" value="1"/>
</dbReference>
<dbReference type="PANTHER" id="PTHR30203">
    <property type="entry name" value="OUTER MEMBRANE CATION EFFLUX PROTEIN"/>
    <property type="match status" value="1"/>
</dbReference>
<keyword evidence="6 9" id="KW-0472">Membrane</keyword>
<protein>
    <submittedName>
        <fullName evidence="10">Efflux transporter outer membrane subunit</fullName>
    </submittedName>
</protein>
<dbReference type="AlphaFoldDB" id="A0ABD4YMR1"/>
<dbReference type="NCBIfam" id="TIGR01845">
    <property type="entry name" value="outer_NodT"/>
    <property type="match status" value="1"/>
</dbReference>
<reference evidence="10 11" key="1">
    <citation type="submission" date="2022-09" db="EMBL/GenBank/DDBJ databases">
        <title>Intensive care unit water sources are persistently colonized with multi-drug resistant bacteria and are the site of extensive horizontal gene transfer of antibiotic resistance genes.</title>
        <authorList>
            <person name="Diorio-Toth L."/>
        </authorList>
    </citation>
    <scope>NUCLEOTIDE SEQUENCE [LARGE SCALE GENOMIC DNA]</scope>
    <source>
        <strain evidence="10 11">GD03967</strain>
    </source>
</reference>
<evidence type="ECO:0000256" key="9">
    <source>
        <dbReference type="RuleBase" id="RU362097"/>
    </source>
</evidence>
<evidence type="ECO:0000313" key="10">
    <source>
        <dbReference type="EMBL" id="MDH1176732.1"/>
    </source>
</evidence>
<evidence type="ECO:0000256" key="3">
    <source>
        <dbReference type="ARBA" id="ARBA00022452"/>
    </source>
</evidence>
<comment type="similarity">
    <text evidence="2 9">Belongs to the outer membrane factor (OMF) (TC 1.B.17) family.</text>
</comment>
<dbReference type="EMBL" id="JAOBZK010000001">
    <property type="protein sequence ID" value="MDH1176732.1"/>
    <property type="molecule type" value="Genomic_DNA"/>
</dbReference>
<accession>A0ABD4YMR1</accession>
<dbReference type="InterPro" id="IPR010131">
    <property type="entry name" value="MdtP/NodT-like"/>
</dbReference>
<keyword evidence="4 9" id="KW-0812">Transmembrane</keyword>
<dbReference type="RefSeq" id="WP_175155735.1">
    <property type="nucleotide sequence ID" value="NZ_CADIKQ010000003.1"/>
</dbReference>
<comment type="subcellular location">
    <subcellularLocation>
        <location evidence="9">Cell membrane</location>
        <topology evidence="9">Lipid-anchor</topology>
    </subcellularLocation>
    <subcellularLocation>
        <location evidence="1">Membrane</location>
    </subcellularLocation>
</comment>
<dbReference type="SUPFAM" id="SSF56954">
    <property type="entry name" value="Outer membrane efflux proteins (OEP)"/>
    <property type="match status" value="1"/>
</dbReference>
<evidence type="ECO:0000256" key="5">
    <source>
        <dbReference type="ARBA" id="ARBA00022729"/>
    </source>
</evidence>
<dbReference type="Pfam" id="PF02321">
    <property type="entry name" value="OEP"/>
    <property type="match status" value="2"/>
</dbReference>
<evidence type="ECO:0000256" key="2">
    <source>
        <dbReference type="ARBA" id="ARBA00007613"/>
    </source>
</evidence>
<dbReference type="Proteomes" id="UP001158644">
    <property type="component" value="Unassembled WGS sequence"/>
</dbReference>
<evidence type="ECO:0000256" key="7">
    <source>
        <dbReference type="ARBA" id="ARBA00023139"/>
    </source>
</evidence>
<keyword evidence="8 9" id="KW-0449">Lipoprotein</keyword>
<keyword evidence="7 9" id="KW-0564">Palmitate</keyword>
<evidence type="ECO:0000256" key="8">
    <source>
        <dbReference type="ARBA" id="ARBA00023288"/>
    </source>
</evidence>
<evidence type="ECO:0000256" key="1">
    <source>
        <dbReference type="ARBA" id="ARBA00004370"/>
    </source>
</evidence>
<proteinExistence type="inferred from homology"/>
<evidence type="ECO:0000256" key="4">
    <source>
        <dbReference type="ARBA" id="ARBA00022692"/>
    </source>
</evidence>
<dbReference type="Gene3D" id="1.20.1600.10">
    <property type="entry name" value="Outer membrane efflux proteins (OEP)"/>
    <property type="match status" value="1"/>
</dbReference>
<evidence type="ECO:0000256" key="6">
    <source>
        <dbReference type="ARBA" id="ARBA00023136"/>
    </source>
</evidence>
<dbReference type="PANTHER" id="PTHR30203:SF20">
    <property type="entry name" value="MULTIDRUG RESISTANCE OUTER MEMBRANE PROTEIN MDTP-RELATED"/>
    <property type="match status" value="1"/>
</dbReference>
<comment type="caution">
    <text evidence="10">The sequence shown here is derived from an EMBL/GenBank/DDBJ whole genome shotgun (WGS) entry which is preliminary data.</text>
</comment>
<keyword evidence="5" id="KW-0732">Signal</keyword>
<dbReference type="GO" id="GO:0005886">
    <property type="term" value="C:plasma membrane"/>
    <property type="evidence" value="ECO:0007669"/>
    <property type="project" value="UniProtKB-SubCell"/>
</dbReference>
<keyword evidence="3 9" id="KW-1134">Transmembrane beta strand</keyword>
<dbReference type="InterPro" id="IPR003423">
    <property type="entry name" value="OMP_efflux"/>
</dbReference>
<name>A0ABD4YMR1_9BURK</name>